<evidence type="ECO:0000256" key="8">
    <source>
        <dbReference type="ARBA" id="ARBA00023709"/>
    </source>
</evidence>
<dbReference type="EMBL" id="JACEOG010000002">
    <property type="protein sequence ID" value="MBA4609768.1"/>
    <property type="molecule type" value="Genomic_DNA"/>
</dbReference>
<dbReference type="GO" id="GO:0016747">
    <property type="term" value="F:acyltransferase activity, transferring groups other than amino-acyl groups"/>
    <property type="evidence" value="ECO:0007669"/>
    <property type="project" value="InterPro"/>
</dbReference>
<keyword evidence="7" id="KW-0012">Acyltransferase</keyword>
<dbReference type="CDD" id="cd04301">
    <property type="entry name" value="NAT_SF"/>
    <property type="match status" value="1"/>
</dbReference>
<dbReference type="AlphaFoldDB" id="A0A838XLW1"/>
<evidence type="ECO:0000256" key="4">
    <source>
        <dbReference type="ARBA" id="ARBA00022679"/>
    </source>
</evidence>
<dbReference type="InterPro" id="IPR000182">
    <property type="entry name" value="GNAT_dom"/>
</dbReference>
<reference evidence="12 13" key="1">
    <citation type="submission" date="2020-07" db="EMBL/GenBank/DDBJ databases">
        <title>Draft genome and description of Aeromicrobium phoceense strain Marseille-Q0843 isolated from healthy skin swab.</title>
        <authorList>
            <person name="Boxberger M."/>
            <person name="La Scola B."/>
        </authorList>
    </citation>
    <scope>NUCLEOTIDE SEQUENCE [LARGE SCALE GENOMIC DNA]</scope>
    <source>
        <strain evidence="12 13">Marseille-Q0843</strain>
    </source>
</reference>
<dbReference type="Proteomes" id="UP000550354">
    <property type="component" value="Unassembled WGS sequence"/>
</dbReference>
<dbReference type="InterPro" id="IPR001753">
    <property type="entry name" value="Enoyl-CoA_hydra/iso"/>
</dbReference>
<dbReference type="PANTHER" id="PTHR11941:SF169">
    <property type="entry name" value="(7AS)-7A-METHYL-1,5-DIOXO-2,3,5,6,7,7A-HEXAHYDRO-1H-INDENE-CARBOXYL-COA HYDROLASE"/>
    <property type="match status" value="1"/>
</dbReference>
<comment type="catalytic activity">
    <reaction evidence="8">
        <text>a (3S)-3-hydroxyacyl-CoA = a (2E)-enoyl-CoA + H2O</text>
        <dbReference type="Rhea" id="RHEA:16105"/>
        <dbReference type="ChEBI" id="CHEBI:15377"/>
        <dbReference type="ChEBI" id="CHEBI:57318"/>
        <dbReference type="ChEBI" id="CHEBI:58856"/>
        <dbReference type="EC" id="4.2.1.17"/>
    </reaction>
</comment>
<evidence type="ECO:0000256" key="10">
    <source>
        <dbReference type="RuleBase" id="RU003707"/>
    </source>
</evidence>
<dbReference type="CDD" id="cd06558">
    <property type="entry name" value="crotonase-like"/>
    <property type="match status" value="1"/>
</dbReference>
<dbReference type="Gene3D" id="3.90.226.10">
    <property type="entry name" value="2-enoyl-CoA Hydratase, Chain A, domain 1"/>
    <property type="match status" value="1"/>
</dbReference>
<evidence type="ECO:0000256" key="1">
    <source>
        <dbReference type="ARBA" id="ARBA00005254"/>
    </source>
</evidence>
<evidence type="ECO:0000256" key="2">
    <source>
        <dbReference type="ARBA" id="ARBA00008694"/>
    </source>
</evidence>
<evidence type="ECO:0000256" key="5">
    <source>
        <dbReference type="ARBA" id="ARBA00023098"/>
    </source>
</evidence>
<dbReference type="InterPro" id="IPR029045">
    <property type="entry name" value="ClpP/crotonase-like_dom_sf"/>
</dbReference>
<comment type="similarity">
    <text evidence="1 10">Belongs to the enoyl-CoA hydratase/isomerase family.</text>
</comment>
<evidence type="ECO:0000256" key="9">
    <source>
        <dbReference type="ARBA" id="ARBA00023717"/>
    </source>
</evidence>
<name>A0A838XLW1_9ACTN</name>
<dbReference type="Pfam" id="PF00378">
    <property type="entry name" value="ECH_1"/>
    <property type="match status" value="1"/>
</dbReference>
<dbReference type="Gene3D" id="1.10.12.10">
    <property type="entry name" value="Lyase 2-enoyl-coa Hydratase, Chain A, domain 2"/>
    <property type="match status" value="1"/>
</dbReference>
<dbReference type="InterPro" id="IPR016181">
    <property type="entry name" value="Acyl_CoA_acyltransferase"/>
</dbReference>
<dbReference type="Pfam" id="PF00583">
    <property type="entry name" value="Acetyltransf_1"/>
    <property type="match status" value="1"/>
</dbReference>
<comment type="similarity">
    <text evidence="2">Belongs to the acetyltransferase family.</text>
</comment>
<feature type="domain" description="N-acetyltransferase" evidence="11">
    <location>
        <begin position="4"/>
        <end position="155"/>
    </location>
</feature>
<evidence type="ECO:0000313" key="13">
    <source>
        <dbReference type="Proteomes" id="UP000550354"/>
    </source>
</evidence>
<dbReference type="PANTHER" id="PTHR11941">
    <property type="entry name" value="ENOYL-COA HYDRATASE-RELATED"/>
    <property type="match status" value="1"/>
</dbReference>
<sequence>MTDPRIRPATPDDVAAMVRLVHDLAAYERAPEQCVLTEPMLHERLFGERPALFAHVAEVDGAVVGLAVWFLNFSTWDGVHGIYLEDLFVDPAQRGTGLGHALLARLAQVCVERGYSRLQWQVLDWNTPSIEFYEALGAVDLADWRTYRLAGEPLRALGSPSRRCPMLAPTHTGGSIMAEFVRLEVTDGVGTIRLDRPKMNALDARVQTELLEAAREADRRDDVAAVVVWGGERVFAAGADVKEMADMGYPEMFRHGHLLQDFTRAVAAIGKPTVSAITGFALGGGLELALATDLRFCADDAKLGQPEILLGIIPGAGGTQRLARLIGPSKAKDLIYTGRFVGADEALALGLVDEVLPAAEVHDRAVAWASQFVGGPSIALRTAKDVVDRGLEVDLQTGLEIERAGFSALFATQDQSDGMRSFVENGPGKATFTGR</sequence>
<accession>A0A838XLW1</accession>
<dbReference type="FunFam" id="3.40.630.30:FF:000064">
    <property type="entry name" value="GNAT family acetyltransferase"/>
    <property type="match status" value="1"/>
</dbReference>
<proteinExistence type="inferred from homology"/>
<evidence type="ECO:0000259" key="11">
    <source>
        <dbReference type="PROSITE" id="PS51186"/>
    </source>
</evidence>
<evidence type="ECO:0000256" key="6">
    <source>
        <dbReference type="ARBA" id="ARBA00023239"/>
    </source>
</evidence>
<dbReference type="PROSITE" id="PS51186">
    <property type="entry name" value="GNAT"/>
    <property type="match status" value="1"/>
</dbReference>
<evidence type="ECO:0000256" key="3">
    <source>
        <dbReference type="ARBA" id="ARBA00012076"/>
    </source>
</evidence>
<keyword evidence="6" id="KW-0456">Lyase</keyword>
<evidence type="ECO:0000313" key="12">
    <source>
        <dbReference type="EMBL" id="MBA4609768.1"/>
    </source>
</evidence>
<dbReference type="SUPFAM" id="SSF55729">
    <property type="entry name" value="Acyl-CoA N-acyltransferases (Nat)"/>
    <property type="match status" value="1"/>
</dbReference>
<dbReference type="InterPro" id="IPR018376">
    <property type="entry name" value="Enoyl-CoA_hyd/isom_CS"/>
</dbReference>
<organism evidence="12 13">
    <name type="scientific">Aeromicrobium phoceense</name>
    <dbReference type="NCBI Taxonomy" id="2754045"/>
    <lineage>
        <taxon>Bacteria</taxon>
        <taxon>Bacillati</taxon>
        <taxon>Actinomycetota</taxon>
        <taxon>Actinomycetes</taxon>
        <taxon>Propionibacteriales</taxon>
        <taxon>Nocardioidaceae</taxon>
        <taxon>Aeromicrobium</taxon>
    </lineage>
</organism>
<dbReference type="PROSITE" id="PS00166">
    <property type="entry name" value="ENOYL_COA_HYDRATASE"/>
    <property type="match status" value="1"/>
</dbReference>
<comment type="catalytic activity">
    <reaction evidence="9">
        <text>a 4-saturated-(3S)-3-hydroxyacyl-CoA = a (3E)-enoyl-CoA + H2O</text>
        <dbReference type="Rhea" id="RHEA:20724"/>
        <dbReference type="ChEBI" id="CHEBI:15377"/>
        <dbReference type="ChEBI" id="CHEBI:58521"/>
        <dbReference type="ChEBI" id="CHEBI:137480"/>
        <dbReference type="EC" id="4.2.1.17"/>
    </reaction>
</comment>
<dbReference type="FunFam" id="1.10.12.10:FF:000001">
    <property type="entry name" value="Probable enoyl-CoA hydratase, mitochondrial"/>
    <property type="match status" value="1"/>
</dbReference>
<gene>
    <name evidence="12" type="ORF">H1W00_14885</name>
</gene>
<keyword evidence="5" id="KW-0443">Lipid metabolism</keyword>
<protein>
    <recommendedName>
        <fullName evidence="3">enoyl-CoA hydratase</fullName>
        <ecNumber evidence="3">4.2.1.17</ecNumber>
    </recommendedName>
</protein>
<evidence type="ECO:0000256" key="7">
    <source>
        <dbReference type="ARBA" id="ARBA00023315"/>
    </source>
</evidence>
<dbReference type="EC" id="4.2.1.17" evidence="3"/>
<keyword evidence="4 12" id="KW-0808">Transferase</keyword>
<dbReference type="SUPFAM" id="SSF52096">
    <property type="entry name" value="ClpP/crotonase"/>
    <property type="match status" value="1"/>
</dbReference>
<comment type="caution">
    <text evidence="12">The sequence shown here is derived from an EMBL/GenBank/DDBJ whole genome shotgun (WGS) entry which is preliminary data.</text>
</comment>
<dbReference type="FunFam" id="3.90.226.10:FF:000009">
    <property type="entry name" value="Carnitinyl-CoA dehydratase"/>
    <property type="match status" value="1"/>
</dbReference>
<dbReference type="GO" id="GO:0004300">
    <property type="term" value="F:enoyl-CoA hydratase activity"/>
    <property type="evidence" value="ECO:0007669"/>
    <property type="project" value="UniProtKB-EC"/>
</dbReference>
<dbReference type="GO" id="GO:0006635">
    <property type="term" value="P:fatty acid beta-oxidation"/>
    <property type="evidence" value="ECO:0007669"/>
    <property type="project" value="TreeGrafter"/>
</dbReference>
<dbReference type="Gene3D" id="3.40.630.30">
    <property type="match status" value="1"/>
</dbReference>
<dbReference type="InterPro" id="IPR014748">
    <property type="entry name" value="Enoyl-CoA_hydra_C"/>
</dbReference>
<keyword evidence="13" id="KW-1185">Reference proteome</keyword>